<proteinExistence type="predicted"/>
<sequence>MDHLQLASSSSVKKLYLDCTLCVSEESSVDFLVRANTFIRKHQNINIQFDIVLCGFPIETHWRIDSKTQLSLLFHTAYPKNTKESNSIQQWCSAFGITTLKARAKPKPFLTNTELIPFARSINSDISAVVIDNFSTEYEIILDGFGFLNKLEIENSIMCKFPCMAS</sequence>
<evidence type="ECO:0000313" key="2">
    <source>
        <dbReference type="Proteomes" id="UP001165064"/>
    </source>
</evidence>
<evidence type="ECO:0000313" key="1">
    <source>
        <dbReference type="EMBL" id="GME78406.1"/>
    </source>
</evidence>
<accession>A0ACB5T0P8</accession>
<gene>
    <name evidence="1" type="ORF">Amon02_000342900</name>
</gene>
<organism evidence="1 2">
    <name type="scientific">Ambrosiozyma monospora</name>
    <name type="common">Yeast</name>
    <name type="synonym">Endomycopsis monosporus</name>
    <dbReference type="NCBI Taxonomy" id="43982"/>
    <lineage>
        <taxon>Eukaryota</taxon>
        <taxon>Fungi</taxon>
        <taxon>Dikarya</taxon>
        <taxon>Ascomycota</taxon>
        <taxon>Saccharomycotina</taxon>
        <taxon>Pichiomycetes</taxon>
        <taxon>Pichiales</taxon>
        <taxon>Pichiaceae</taxon>
        <taxon>Ambrosiozyma</taxon>
    </lineage>
</organism>
<protein>
    <submittedName>
        <fullName evidence="1">Unnamed protein product</fullName>
    </submittedName>
</protein>
<comment type="caution">
    <text evidence="1">The sequence shown here is derived from an EMBL/GenBank/DDBJ whole genome shotgun (WGS) entry which is preliminary data.</text>
</comment>
<dbReference type="EMBL" id="BSXS01002182">
    <property type="protein sequence ID" value="GME78406.1"/>
    <property type="molecule type" value="Genomic_DNA"/>
</dbReference>
<keyword evidence="2" id="KW-1185">Reference proteome</keyword>
<reference evidence="1" key="1">
    <citation type="submission" date="2023-04" db="EMBL/GenBank/DDBJ databases">
        <title>Ambrosiozyma monospora NBRC 10751.</title>
        <authorList>
            <person name="Ichikawa N."/>
            <person name="Sato H."/>
            <person name="Tonouchi N."/>
        </authorList>
    </citation>
    <scope>NUCLEOTIDE SEQUENCE</scope>
    <source>
        <strain evidence="1">NBRC 10751</strain>
    </source>
</reference>
<name>A0ACB5T0P8_AMBMO</name>
<dbReference type="Proteomes" id="UP001165064">
    <property type="component" value="Unassembled WGS sequence"/>
</dbReference>